<evidence type="ECO:0000313" key="6">
    <source>
        <dbReference type="Proteomes" id="UP000258309"/>
    </source>
</evidence>
<dbReference type="Proteomes" id="UP000258309">
    <property type="component" value="Unassembled WGS sequence"/>
</dbReference>
<evidence type="ECO:0000256" key="2">
    <source>
        <dbReference type="ARBA" id="ARBA00022630"/>
    </source>
</evidence>
<dbReference type="GO" id="GO:0004499">
    <property type="term" value="F:N,N-dimethylaniline monooxygenase activity"/>
    <property type="evidence" value="ECO:0007669"/>
    <property type="project" value="InterPro"/>
</dbReference>
<dbReference type="GO" id="GO:0050661">
    <property type="term" value="F:NADP binding"/>
    <property type="evidence" value="ECO:0007669"/>
    <property type="project" value="InterPro"/>
</dbReference>
<gene>
    <name evidence="5" type="ORF">B7463_g6498</name>
</gene>
<dbReference type="Gene3D" id="3.50.50.60">
    <property type="entry name" value="FAD/NAD(P)-binding domain"/>
    <property type="match status" value="2"/>
</dbReference>
<feature type="non-terminal residue" evidence="5">
    <location>
        <position position="1"/>
    </location>
</feature>
<evidence type="ECO:0000256" key="3">
    <source>
        <dbReference type="ARBA" id="ARBA00022827"/>
    </source>
</evidence>
<reference evidence="5 6" key="1">
    <citation type="submission" date="2018-05" db="EMBL/GenBank/DDBJ databases">
        <title>Draft genome sequence of Scytalidium lignicola DSM 105466, a ubiquitous saprotrophic fungus.</title>
        <authorList>
            <person name="Buettner E."/>
            <person name="Gebauer A.M."/>
            <person name="Hofrichter M."/>
            <person name="Liers C."/>
            <person name="Kellner H."/>
        </authorList>
    </citation>
    <scope>NUCLEOTIDE SEQUENCE [LARGE SCALE GENOMIC DNA]</scope>
    <source>
        <strain evidence="5 6">DSM 105466</strain>
    </source>
</reference>
<name>A0A3E2H8S5_SCYLI</name>
<feature type="non-terminal residue" evidence="5">
    <location>
        <position position="581"/>
    </location>
</feature>
<comment type="similarity">
    <text evidence="1">Belongs to the FAD-binding monooxygenase family.</text>
</comment>
<keyword evidence="4" id="KW-0560">Oxidoreductase</keyword>
<dbReference type="InterPro" id="IPR051209">
    <property type="entry name" value="FAD-bind_Monooxygenase_sf"/>
</dbReference>
<dbReference type="GO" id="GO:0050660">
    <property type="term" value="F:flavin adenine dinucleotide binding"/>
    <property type="evidence" value="ECO:0007669"/>
    <property type="project" value="InterPro"/>
</dbReference>
<dbReference type="InterPro" id="IPR020946">
    <property type="entry name" value="Flavin_mOase-like"/>
</dbReference>
<dbReference type="SUPFAM" id="SSF51905">
    <property type="entry name" value="FAD/NAD(P)-binding domain"/>
    <property type="match status" value="2"/>
</dbReference>
<dbReference type="InterPro" id="IPR036188">
    <property type="entry name" value="FAD/NAD-bd_sf"/>
</dbReference>
<organism evidence="5 6">
    <name type="scientific">Scytalidium lignicola</name>
    <name type="common">Hyphomycete</name>
    <dbReference type="NCBI Taxonomy" id="5539"/>
    <lineage>
        <taxon>Eukaryota</taxon>
        <taxon>Fungi</taxon>
        <taxon>Dikarya</taxon>
        <taxon>Ascomycota</taxon>
        <taxon>Pezizomycotina</taxon>
        <taxon>Leotiomycetes</taxon>
        <taxon>Leotiomycetes incertae sedis</taxon>
        <taxon>Scytalidium</taxon>
    </lineage>
</organism>
<dbReference type="EMBL" id="NCSJ02000116">
    <property type="protein sequence ID" value="RFU29825.1"/>
    <property type="molecule type" value="Genomic_DNA"/>
</dbReference>
<evidence type="ECO:0000256" key="1">
    <source>
        <dbReference type="ARBA" id="ARBA00010139"/>
    </source>
</evidence>
<evidence type="ECO:0008006" key="7">
    <source>
        <dbReference type="Google" id="ProtNLM"/>
    </source>
</evidence>
<dbReference type="OrthoDB" id="74360at2759"/>
<dbReference type="PANTHER" id="PTHR42877:SF11">
    <property type="entry name" value="MONOOXYGENASE, PUTATIVE (AFU_ORTHOLOGUE AFUA_6G13790)-RELATED"/>
    <property type="match status" value="1"/>
</dbReference>
<accession>A0A3E2H8S5</accession>
<sequence length="581" mass="65601">MAPTLEANSPVDRYVNVDDVPANWAPIQEQPVLTRRNLRMVCVGAGFSGLTLAHKIQHECKLEEVIDLQIYEKNPDVGGTWYENRYPGVACDIPSHSYTFVFEPNPDWSKFYSSGPEIHTYIKRTVAKYNLDKHVKLNSKILSTIWNDEKGKWDITVDINGTIQQDEADILVNGAGFLNKWKWPEITGLLDFKGKLVHSANWDPSYEWEGKKVAVIGNGSTGIQIVAAMQPKVSKLVTYIRSPSWISVNFCADKAKDGKNFAYSEEEKQKLRDDPKSLLALCKELEASLLTSADAFYNPPGSTAFFFGMYTGHPFQQGLEAMCKAQMEELMKDHPEMAAKMIPSFHPGCRRLSPGNGYLEALQQDNASICWSSIESITENCIKTADGEEEFDFIVCATGFDTSFIPPWKLVGLKGATLEERWKVNPEAFFSVQVDGMPNYFMYNGPNAVISHGSVLRQVSWTCDYILKWTKKIATQDIKSMTPKAASVADFNTYSQEFLKRMVWSDNCRSWYKNGKASGTVTGTYAGTILHFKECIENLGSEHFDFTWRSPNRFRWLGNGQSARDENGMGQLAWYMDEVDI</sequence>
<dbReference type="AlphaFoldDB" id="A0A3E2H8S5"/>
<evidence type="ECO:0000313" key="5">
    <source>
        <dbReference type="EMBL" id="RFU29825.1"/>
    </source>
</evidence>
<comment type="caution">
    <text evidence="5">The sequence shown here is derived from an EMBL/GenBank/DDBJ whole genome shotgun (WGS) entry which is preliminary data.</text>
</comment>
<keyword evidence="2" id="KW-0285">Flavoprotein</keyword>
<evidence type="ECO:0000256" key="4">
    <source>
        <dbReference type="ARBA" id="ARBA00023002"/>
    </source>
</evidence>
<dbReference type="OMA" id="WDNTYDW"/>
<dbReference type="Pfam" id="PF00743">
    <property type="entry name" value="FMO-like"/>
    <property type="match status" value="1"/>
</dbReference>
<proteinExistence type="inferred from homology"/>
<dbReference type="PANTHER" id="PTHR42877">
    <property type="entry name" value="L-ORNITHINE N(5)-MONOOXYGENASE-RELATED"/>
    <property type="match status" value="1"/>
</dbReference>
<keyword evidence="3" id="KW-0274">FAD</keyword>
<keyword evidence="6" id="KW-1185">Reference proteome</keyword>
<protein>
    <recommendedName>
        <fullName evidence="7">FAD/NAD(P)-binding domain-containing protein</fullName>
    </recommendedName>
</protein>